<sequence length="234" mass="24597">MNALNGNPMATTVVKGALVQLLEDFGVIVPNIVPFQYNPSKITLGISPWNPFQTTQASQGSQSPLVQPFDPEQTYGFDLEFDGTDDVDIGNPMAIATGIGSRLAALRKLVQPSSGLISDLVGAVGALAGNAATKQAERPTVPVTLLILGTAVIVPVRVTSLKIDITEFTPLLYPMMAKATIELRVLTPDAFRCRETTATGVAIAAYNFTRAQDDALAIANVSNVGTAVASMVPL</sequence>
<organism evidence="1 2">
    <name type="scientific">Sphingobium yanoikuyae</name>
    <name type="common">Sphingomonas yanoikuyae</name>
    <dbReference type="NCBI Taxonomy" id="13690"/>
    <lineage>
        <taxon>Bacteria</taxon>
        <taxon>Pseudomonadati</taxon>
        <taxon>Pseudomonadota</taxon>
        <taxon>Alphaproteobacteria</taxon>
        <taxon>Sphingomonadales</taxon>
        <taxon>Sphingomonadaceae</taxon>
        <taxon>Sphingobium</taxon>
    </lineage>
</organism>
<dbReference type="EMBL" id="JGVR01000005">
    <property type="protein sequence ID" value="KEZ20222.1"/>
    <property type="molecule type" value="Genomic_DNA"/>
</dbReference>
<dbReference type="AlphaFoldDB" id="A0A084EQI0"/>
<dbReference type="PATRIC" id="fig|13690.10.peg.1472"/>
<comment type="caution">
    <text evidence="1">The sequence shown here is derived from an EMBL/GenBank/DDBJ whole genome shotgun (WGS) entry which is preliminary data.</text>
</comment>
<name>A0A084EQI0_SPHYA</name>
<dbReference type="Proteomes" id="UP000028534">
    <property type="component" value="Unassembled WGS sequence"/>
</dbReference>
<gene>
    <name evidence="1" type="ORF">CP98_01427</name>
</gene>
<dbReference type="eggNOG" id="ENOG5030TWK">
    <property type="taxonomic scope" value="Bacteria"/>
</dbReference>
<dbReference type="RefSeq" id="WP_162181946.1">
    <property type="nucleotide sequence ID" value="NZ_JGVR01000005.1"/>
</dbReference>
<proteinExistence type="predicted"/>
<evidence type="ECO:0000313" key="1">
    <source>
        <dbReference type="EMBL" id="KEZ20222.1"/>
    </source>
</evidence>
<accession>A0A084EQI0</accession>
<protein>
    <submittedName>
        <fullName evidence="1">Uncharacterized protein</fullName>
    </submittedName>
</protein>
<evidence type="ECO:0000313" key="2">
    <source>
        <dbReference type="Proteomes" id="UP000028534"/>
    </source>
</evidence>
<reference evidence="1 2" key="1">
    <citation type="submission" date="2014-03" db="EMBL/GenBank/DDBJ databases">
        <title>Genome sequence of Sphingobium yanoikuyae B1.</title>
        <authorList>
            <person name="Gan H.M."/>
            <person name="Gan H.Y."/>
            <person name="Savka M.A."/>
        </authorList>
    </citation>
    <scope>NUCLEOTIDE SEQUENCE [LARGE SCALE GENOMIC DNA]</scope>
    <source>
        <strain evidence="1 2">B1</strain>
    </source>
</reference>